<feature type="non-terminal residue" evidence="1">
    <location>
        <position position="168"/>
    </location>
</feature>
<accession>A0A8S3ZID3</accession>
<dbReference type="Proteomes" id="UP000678393">
    <property type="component" value="Unassembled WGS sequence"/>
</dbReference>
<comment type="caution">
    <text evidence="1">The sequence shown here is derived from an EMBL/GenBank/DDBJ whole genome shotgun (WGS) entry which is preliminary data.</text>
</comment>
<organism evidence="1 2">
    <name type="scientific">Candidula unifasciata</name>
    <dbReference type="NCBI Taxonomy" id="100452"/>
    <lineage>
        <taxon>Eukaryota</taxon>
        <taxon>Metazoa</taxon>
        <taxon>Spiralia</taxon>
        <taxon>Lophotrochozoa</taxon>
        <taxon>Mollusca</taxon>
        <taxon>Gastropoda</taxon>
        <taxon>Heterobranchia</taxon>
        <taxon>Euthyneura</taxon>
        <taxon>Panpulmonata</taxon>
        <taxon>Eupulmonata</taxon>
        <taxon>Stylommatophora</taxon>
        <taxon>Helicina</taxon>
        <taxon>Helicoidea</taxon>
        <taxon>Geomitridae</taxon>
        <taxon>Candidula</taxon>
    </lineage>
</organism>
<name>A0A8S3ZID3_9EUPU</name>
<proteinExistence type="predicted"/>
<dbReference type="EMBL" id="CAJHNH020002852">
    <property type="protein sequence ID" value="CAG5127918.1"/>
    <property type="molecule type" value="Genomic_DNA"/>
</dbReference>
<evidence type="ECO:0000313" key="2">
    <source>
        <dbReference type="Proteomes" id="UP000678393"/>
    </source>
</evidence>
<keyword evidence="2" id="KW-1185">Reference proteome</keyword>
<evidence type="ECO:0000313" key="1">
    <source>
        <dbReference type="EMBL" id="CAG5127918.1"/>
    </source>
</evidence>
<reference evidence="1" key="1">
    <citation type="submission" date="2021-04" db="EMBL/GenBank/DDBJ databases">
        <authorList>
            <consortium name="Molecular Ecology Group"/>
        </authorList>
    </citation>
    <scope>NUCLEOTIDE SEQUENCE</scope>
</reference>
<sequence length="168" mass="19413">MTPEQSYSEIQNQIYAYRIKNIIHELDRLVVSHRRLNDSQLPPTLASNSFRTNMVDLNPAIQSDRSNQLLPDTSGLPLTFQAQDGAPTMLRAAVQMHWDSRQIEKNDTRSKHNEVVWGFRGNISTDNQSRVQLPEEHRVGDWWMKQSWHTQALCADIPDTLGKSLYQQ</sequence>
<protein>
    <submittedName>
        <fullName evidence="1">Uncharacterized protein</fullName>
    </submittedName>
</protein>
<dbReference type="AlphaFoldDB" id="A0A8S3ZID3"/>
<gene>
    <name evidence="1" type="ORF">CUNI_LOCUS13476</name>
</gene>